<feature type="compositionally biased region" description="Polar residues" evidence="1">
    <location>
        <begin position="29"/>
        <end position="39"/>
    </location>
</feature>
<organism evidence="2 3">
    <name type="scientific">Zosterops borbonicus</name>
    <dbReference type="NCBI Taxonomy" id="364589"/>
    <lineage>
        <taxon>Eukaryota</taxon>
        <taxon>Metazoa</taxon>
        <taxon>Chordata</taxon>
        <taxon>Craniata</taxon>
        <taxon>Vertebrata</taxon>
        <taxon>Euteleostomi</taxon>
        <taxon>Archelosauria</taxon>
        <taxon>Archosauria</taxon>
        <taxon>Dinosauria</taxon>
        <taxon>Saurischia</taxon>
        <taxon>Theropoda</taxon>
        <taxon>Coelurosauria</taxon>
        <taxon>Aves</taxon>
        <taxon>Neognathae</taxon>
        <taxon>Neoaves</taxon>
        <taxon>Telluraves</taxon>
        <taxon>Australaves</taxon>
        <taxon>Passeriformes</taxon>
        <taxon>Sylvioidea</taxon>
        <taxon>Zosteropidae</taxon>
        <taxon>Zosterops</taxon>
    </lineage>
</organism>
<dbReference type="Proteomes" id="UP000796761">
    <property type="component" value="Unassembled WGS sequence"/>
</dbReference>
<sequence>MGNFVPDTLVLSEDLRTLNYDMTRGYTTTDEASDLQSQPEHTKTKEERQVILSSSIEEIKGVISGGPLT</sequence>
<feature type="region of interest" description="Disordered" evidence="1">
    <location>
        <begin position="29"/>
        <end position="48"/>
    </location>
</feature>
<evidence type="ECO:0000313" key="3">
    <source>
        <dbReference type="Proteomes" id="UP000796761"/>
    </source>
</evidence>
<proteinExistence type="predicted"/>
<evidence type="ECO:0000313" key="2">
    <source>
        <dbReference type="EMBL" id="TRZ16756.1"/>
    </source>
</evidence>
<gene>
    <name evidence="2" type="ORF">HGM15179_010351</name>
</gene>
<protein>
    <submittedName>
        <fullName evidence="2">Uncharacterized protein</fullName>
    </submittedName>
</protein>
<keyword evidence="3" id="KW-1185">Reference proteome</keyword>
<evidence type="ECO:0000256" key="1">
    <source>
        <dbReference type="SAM" id="MobiDB-lite"/>
    </source>
</evidence>
<dbReference type="EMBL" id="SWJQ01000297">
    <property type="protein sequence ID" value="TRZ16756.1"/>
    <property type="molecule type" value="Genomic_DNA"/>
</dbReference>
<comment type="caution">
    <text evidence="2">The sequence shown here is derived from an EMBL/GenBank/DDBJ whole genome shotgun (WGS) entry which is preliminary data.</text>
</comment>
<accession>A0A8K1LK92</accession>
<dbReference type="AlphaFoldDB" id="A0A8K1LK92"/>
<reference evidence="2" key="1">
    <citation type="submission" date="2019-04" db="EMBL/GenBank/DDBJ databases">
        <title>Genome assembly of Zosterops borbonicus 15179.</title>
        <authorList>
            <person name="Leroy T."/>
            <person name="Anselmetti Y."/>
            <person name="Tilak M.-K."/>
            <person name="Nabholz B."/>
        </authorList>
    </citation>
    <scope>NUCLEOTIDE SEQUENCE</scope>
    <source>
        <strain evidence="2">HGM_15179</strain>
        <tissue evidence="2">Muscle</tissue>
    </source>
</reference>
<name>A0A8K1LK92_9PASS</name>